<gene>
    <name evidence="1" type="ORF">C1752_03511</name>
</gene>
<name>A0A2W1JMJ4_9CYAN</name>
<organism evidence="1 2">
    <name type="scientific">Acaryochloris thomasi RCC1774</name>
    <dbReference type="NCBI Taxonomy" id="1764569"/>
    <lineage>
        <taxon>Bacteria</taxon>
        <taxon>Bacillati</taxon>
        <taxon>Cyanobacteriota</taxon>
        <taxon>Cyanophyceae</taxon>
        <taxon>Acaryochloridales</taxon>
        <taxon>Acaryochloridaceae</taxon>
        <taxon>Acaryochloris</taxon>
        <taxon>Acaryochloris thomasi</taxon>
    </lineage>
</organism>
<dbReference type="RefSeq" id="WP_110986943.1">
    <property type="nucleotide sequence ID" value="NZ_CAWNWM010000009.1"/>
</dbReference>
<accession>A0A2W1JMJ4</accession>
<evidence type="ECO:0000313" key="1">
    <source>
        <dbReference type="EMBL" id="PZD72675.1"/>
    </source>
</evidence>
<proteinExistence type="predicted"/>
<keyword evidence="2" id="KW-1185">Reference proteome</keyword>
<protein>
    <submittedName>
        <fullName evidence="1">Uncharacterized protein</fullName>
    </submittedName>
</protein>
<dbReference type="EMBL" id="PQWO01000009">
    <property type="protein sequence ID" value="PZD72675.1"/>
    <property type="molecule type" value="Genomic_DNA"/>
</dbReference>
<sequence length="334" mass="38813">MDKTTELILNKTRRIYKRINLFSPSRENEWDFFVPKDGTPLTINSQDQEAGSLIKDQLTNSSPCMISRLGRTELRAILIYRNMQENPNIYSKTIKYIRGDIGYFWWNDFIKDKMQVNSGFFPSNEVMLDKFCKRMLSDIQDINILGSWLDGESCLTSFLKQAKAVPLIDLEPYHHNNPWSMALENKKVLVIHPFDKSIQQQYLKRELLFEDPRVLPDFELLTLKAIQSVNGHHEDFESWFEALDWMCEKISNIDFDIAIIGAGAYGLPLASFVKNIGKKAIHLGGAVQILFGIRGTRWDKWPRYQNLYNSDWVRPLSTETPGNLSRVCDRGAYW</sequence>
<evidence type="ECO:0000313" key="2">
    <source>
        <dbReference type="Proteomes" id="UP000248857"/>
    </source>
</evidence>
<reference evidence="1 2" key="1">
    <citation type="journal article" date="2018" name="Sci. Rep.">
        <title>A novel species of the marine cyanobacterium Acaryochloris with a unique pigment content and lifestyle.</title>
        <authorList>
            <person name="Partensky F."/>
            <person name="Six C."/>
            <person name="Ratin M."/>
            <person name="Garczarek L."/>
            <person name="Vaulot D."/>
            <person name="Probert I."/>
            <person name="Calteau A."/>
            <person name="Gourvil P."/>
            <person name="Marie D."/>
            <person name="Grebert T."/>
            <person name="Bouchier C."/>
            <person name="Le Panse S."/>
            <person name="Gachenot M."/>
            <person name="Rodriguez F."/>
            <person name="Garrido J.L."/>
        </authorList>
    </citation>
    <scope>NUCLEOTIDE SEQUENCE [LARGE SCALE GENOMIC DNA]</scope>
    <source>
        <strain evidence="1 2">RCC1774</strain>
    </source>
</reference>
<dbReference type="AlphaFoldDB" id="A0A2W1JMJ4"/>
<comment type="caution">
    <text evidence="1">The sequence shown here is derived from an EMBL/GenBank/DDBJ whole genome shotgun (WGS) entry which is preliminary data.</text>
</comment>
<dbReference type="Proteomes" id="UP000248857">
    <property type="component" value="Unassembled WGS sequence"/>
</dbReference>
<dbReference type="OrthoDB" id="9795420at2"/>